<keyword evidence="3" id="KW-1185">Reference proteome</keyword>
<feature type="region of interest" description="Disordered" evidence="1">
    <location>
        <begin position="95"/>
        <end position="209"/>
    </location>
</feature>
<organism evidence="2 3">
    <name type="scientific">Ectocarpus siliculosus</name>
    <name type="common">Brown alga</name>
    <name type="synonym">Conferva siliculosa</name>
    <dbReference type="NCBI Taxonomy" id="2880"/>
    <lineage>
        <taxon>Eukaryota</taxon>
        <taxon>Sar</taxon>
        <taxon>Stramenopiles</taxon>
        <taxon>Ochrophyta</taxon>
        <taxon>PX clade</taxon>
        <taxon>Phaeophyceae</taxon>
        <taxon>Ectocarpales</taxon>
        <taxon>Ectocarpaceae</taxon>
        <taxon>Ectocarpus</taxon>
    </lineage>
</organism>
<feature type="region of interest" description="Disordered" evidence="1">
    <location>
        <begin position="1"/>
        <end position="70"/>
    </location>
</feature>
<feature type="region of interest" description="Disordered" evidence="1">
    <location>
        <begin position="459"/>
        <end position="519"/>
    </location>
</feature>
<feature type="compositionally biased region" description="Basic and acidic residues" evidence="1">
    <location>
        <begin position="13"/>
        <end position="22"/>
    </location>
</feature>
<evidence type="ECO:0000256" key="1">
    <source>
        <dbReference type="SAM" id="MobiDB-lite"/>
    </source>
</evidence>
<feature type="compositionally biased region" description="Basic and acidic residues" evidence="1">
    <location>
        <begin position="161"/>
        <end position="171"/>
    </location>
</feature>
<name>D8LHZ0_ECTSI</name>
<dbReference type="EMBL" id="FN649738">
    <property type="protein sequence ID" value="CBN74421.1"/>
    <property type="molecule type" value="Genomic_DNA"/>
</dbReference>
<protein>
    <submittedName>
        <fullName evidence="2">Uncharacterized protein</fullName>
    </submittedName>
</protein>
<feature type="compositionally biased region" description="Gly residues" evidence="1">
    <location>
        <begin position="177"/>
        <end position="188"/>
    </location>
</feature>
<feature type="compositionally biased region" description="Basic residues" evidence="1">
    <location>
        <begin position="507"/>
        <end position="519"/>
    </location>
</feature>
<dbReference type="InParanoid" id="D8LHZ0"/>
<evidence type="ECO:0000313" key="2">
    <source>
        <dbReference type="EMBL" id="CBN74421.1"/>
    </source>
</evidence>
<reference evidence="2 3" key="1">
    <citation type="journal article" date="2010" name="Nature">
        <title>The Ectocarpus genome and the independent evolution of multicellularity in brown algae.</title>
        <authorList>
            <person name="Cock J.M."/>
            <person name="Sterck L."/>
            <person name="Rouze P."/>
            <person name="Scornet D."/>
            <person name="Allen A.E."/>
            <person name="Amoutzias G."/>
            <person name="Anthouard V."/>
            <person name="Artiguenave F."/>
            <person name="Aury J.M."/>
            <person name="Badger J.H."/>
            <person name="Beszteri B."/>
            <person name="Billiau K."/>
            <person name="Bonnet E."/>
            <person name="Bothwell J.H."/>
            <person name="Bowler C."/>
            <person name="Boyen C."/>
            <person name="Brownlee C."/>
            <person name="Carrano C.J."/>
            <person name="Charrier B."/>
            <person name="Cho G.Y."/>
            <person name="Coelho S.M."/>
            <person name="Collen J."/>
            <person name="Corre E."/>
            <person name="Da Silva C."/>
            <person name="Delage L."/>
            <person name="Delaroque N."/>
            <person name="Dittami S.M."/>
            <person name="Doulbeau S."/>
            <person name="Elias M."/>
            <person name="Farnham G."/>
            <person name="Gachon C.M."/>
            <person name="Gschloessl B."/>
            <person name="Heesch S."/>
            <person name="Jabbari K."/>
            <person name="Jubin C."/>
            <person name="Kawai H."/>
            <person name="Kimura K."/>
            <person name="Kloareg B."/>
            <person name="Kupper F.C."/>
            <person name="Lang D."/>
            <person name="Le Bail A."/>
            <person name="Leblanc C."/>
            <person name="Lerouge P."/>
            <person name="Lohr M."/>
            <person name="Lopez P.J."/>
            <person name="Martens C."/>
            <person name="Maumus F."/>
            <person name="Michel G."/>
            <person name="Miranda-Saavedra D."/>
            <person name="Morales J."/>
            <person name="Moreau H."/>
            <person name="Motomura T."/>
            <person name="Nagasato C."/>
            <person name="Napoli C.A."/>
            <person name="Nelson D.R."/>
            <person name="Nyvall-Collen P."/>
            <person name="Peters A.F."/>
            <person name="Pommier C."/>
            <person name="Potin P."/>
            <person name="Poulain J."/>
            <person name="Quesneville H."/>
            <person name="Read B."/>
            <person name="Rensing S.A."/>
            <person name="Ritter A."/>
            <person name="Rousvoal S."/>
            <person name="Samanta M."/>
            <person name="Samson G."/>
            <person name="Schroeder D.C."/>
            <person name="Segurens B."/>
            <person name="Strittmatter M."/>
            <person name="Tonon T."/>
            <person name="Tregear J.W."/>
            <person name="Valentin K."/>
            <person name="von Dassow P."/>
            <person name="Yamagishi T."/>
            <person name="Van de Peer Y."/>
            <person name="Wincker P."/>
        </authorList>
    </citation>
    <scope>NUCLEOTIDE SEQUENCE [LARGE SCALE GENOMIC DNA]</scope>
    <source>
        <strain evidence="3">Ec32 / CCAP1310/4</strain>
    </source>
</reference>
<feature type="compositionally biased region" description="Low complexity" evidence="1">
    <location>
        <begin position="475"/>
        <end position="488"/>
    </location>
</feature>
<feature type="compositionally biased region" description="Basic residues" evidence="1">
    <location>
        <begin position="96"/>
        <end position="107"/>
    </location>
</feature>
<evidence type="ECO:0000313" key="3">
    <source>
        <dbReference type="Proteomes" id="UP000002630"/>
    </source>
</evidence>
<dbReference type="EMBL" id="FN648376">
    <property type="protein sequence ID" value="CBN74421.1"/>
    <property type="molecule type" value="Genomic_DNA"/>
</dbReference>
<proteinExistence type="predicted"/>
<feature type="compositionally biased region" description="Polar residues" evidence="1">
    <location>
        <begin position="1"/>
        <end position="12"/>
    </location>
</feature>
<accession>D8LHZ0</accession>
<sequence length="519" mass="57605">MSTRAKTMSTSKSEGHISDAKKKGVRLPKVKVAAPNRGKADSVAPRRRRRHRDMRLPPPGGHRNTATSGVTKEMEAQIADLRACPHARHALEARVRQHFSKRSKRYNRCGGGGGGGRKPSGDSSSIGSNEFVGSVGASTATTEPVGQGVPHGDGSNSCWQQHKEQATDAKAHRLGTRGFGTGGGGGAAGQSVSGRGAEPVSASDRSAAQTLRAQEVLRRKRAIEDERNKQVRERSAVLQHEARRDKRLEKKRAEKLITYVCCAVGFAEWKVRFDEKRTAKHQAERKDHCARILQRVWRFNRIRRTIAKVRESTPAVRMIVFGMRRKAAVARKTVARRHKTQAADLIRCALRAGTRTLFRTRISYYRDRIIKCQRLFTSYREVTKARKRALTNKWTRHVHKVDERRFSMYSAHLRDMYNFDPVQVEGVLKEMRLLSAQGQTTAQAMKTKIFLGAGDAAGNHAARRADGGNATQTTDNENNNNDNNNGNDSSREEGVGGNPSDGESVRHSGKNRARGGRAR</sequence>
<dbReference type="Proteomes" id="UP000002630">
    <property type="component" value="Linkage Group LG13"/>
</dbReference>
<dbReference type="OrthoDB" id="10447344at2759"/>
<gene>
    <name evidence="2" type="ORF">Esi_0020_0144</name>
</gene>
<feature type="compositionally biased region" description="Gly residues" evidence="1">
    <location>
        <begin position="109"/>
        <end position="118"/>
    </location>
</feature>
<dbReference type="AlphaFoldDB" id="D8LHZ0"/>